<dbReference type="RefSeq" id="WP_006214317.1">
    <property type="nucleotide sequence ID" value="NZ_ANHZ02000007.1"/>
</dbReference>
<reference evidence="3 4" key="1">
    <citation type="journal article" date="2014" name="Genome Announc.">
        <title>Draft Genome Sequence of Kocuria palustris PEL.</title>
        <authorList>
            <person name="Sharma G."/>
            <person name="Khatri I."/>
            <person name="Subramanian S."/>
        </authorList>
    </citation>
    <scope>NUCLEOTIDE SEQUENCE [LARGE SCALE GENOMIC DNA]</scope>
    <source>
        <strain evidence="3 4">PEL</strain>
    </source>
</reference>
<feature type="region of interest" description="Disordered" evidence="1">
    <location>
        <begin position="34"/>
        <end position="61"/>
    </location>
</feature>
<dbReference type="Proteomes" id="UP000009877">
    <property type="component" value="Unassembled WGS sequence"/>
</dbReference>
<comment type="caution">
    <text evidence="3">The sequence shown here is derived from an EMBL/GenBank/DDBJ whole genome shotgun (WGS) entry which is preliminary data.</text>
</comment>
<name>M2XVW0_9MICC</name>
<keyword evidence="2" id="KW-0812">Transmembrane</keyword>
<keyword evidence="2" id="KW-0472">Membrane</keyword>
<protein>
    <submittedName>
        <fullName evidence="3">Uncharacterized protein</fullName>
    </submittedName>
</protein>
<evidence type="ECO:0000256" key="1">
    <source>
        <dbReference type="SAM" id="MobiDB-lite"/>
    </source>
</evidence>
<dbReference type="AlphaFoldDB" id="M2XVW0"/>
<accession>M2XVW0</accession>
<gene>
    <name evidence="3" type="ORF">C884_02283</name>
</gene>
<evidence type="ECO:0000313" key="4">
    <source>
        <dbReference type="Proteomes" id="UP000009877"/>
    </source>
</evidence>
<evidence type="ECO:0000313" key="3">
    <source>
        <dbReference type="EMBL" id="EME36923.1"/>
    </source>
</evidence>
<sequence>MSAAARLGAYLAALAAVFVAAFFIGGAVVPQSTVDSWTQQAEESSHSQTPDEPENPADSDH</sequence>
<dbReference type="EMBL" id="ANHZ02000007">
    <property type="protein sequence ID" value="EME36923.1"/>
    <property type="molecule type" value="Genomic_DNA"/>
</dbReference>
<feature type="compositionally biased region" description="Polar residues" evidence="1">
    <location>
        <begin position="34"/>
        <end position="50"/>
    </location>
</feature>
<feature type="compositionally biased region" description="Acidic residues" evidence="1">
    <location>
        <begin position="51"/>
        <end position="61"/>
    </location>
</feature>
<proteinExistence type="predicted"/>
<organism evidence="3 4">
    <name type="scientific">Kocuria palustris PEL</name>
    <dbReference type="NCBI Taxonomy" id="1236550"/>
    <lineage>
        <taxon>Bacteria</taxon>
        <taxon>Bacillati</taxon>
        <taxon>Actinomycetota</taxon>
        <taxon>Actinomycetes</taxon>
        <taxon>Micrococcales</taxon>
        <taxon>Micrococcaceae</taxon>
        <taxon>Kocuria</taxon>
    </lineage>
</organism>
<feature type="transmembrane region" description="Helical" evidence="2">
    <location>
        <begin position="7"/>
        <end position="29"/>
    </location>
</feature>
<dbReference type="STRING" id="71999.KPaMU14_12335"/>
<keyword evidence="4" id="KW-1185">Reference proteome</keyword>
<evidence type="ECO:0000256" key="2">
    <source>
        <dbReference type="SAM" id="Phobius"/>
    </source>
</evidence>
<keyword evidence="2" id="KW-1133">Transmembrane helix</keyword>